<protein>
    <submittedName>
        <fullName evidence="3">Protein phosphatase 4, regulatory subunit 2</fullName>
    </submittedName>
</protein>
<keyword evidence="4" id="KW-1185">Reference proteome</keyword>
<feature type="compositionally biased region" description="Polar residues" evidence="2">
    <location>
        <begin position="349"/>
        <end position="358"/>
    </location>
</feature>
<comment type="similarity">
    <text evidence="1">Belongs to the PPP4R2 family.</text>
</comment>
<gene>
    <name evidence="3" type="primary">PPP4R2</name>
    <name evidence="3" type="ORF">SK128_005546</name>
</gene>
<feature type="region of interest" description="Disordered" evidence="2">
    <location>
        <begin position="156"/>
        <end position="195"/>
    </location>
</feature>
<dbReference type="GO" id="GO:0019888">
    <property type="term" value="F:protein phosphatase regulator activity"/>
    <property type="evidence" value="ECO:0007669"/>
    <property type="project" value="InterPro"/>
</dbReference>
<feature type="compositionally biased region" description="Polar residues" evidence="2">
    <location>
        <begin position="368"/>
        <end position="384"/>
    </location>
</feature>
<feature type="compositionally biased region" description="Polar residues" evidence="2">
    <location>
        <begin position="179"/>
        <end position="195"/>
    </location>
</feature>
<dbReference type="AlphaFoldDB" id="A0AAN8X602"/>
<feature type="compositionally biased region" description="Polar residues" evidence="2">
    <location>
        <begin position="451"/>
        <end position="461"/>
    </location>
</feature>
<dbReference type="GO" id="GO:0005737">
    <property type="term" value="C:cytoplasm"/>
    <property type="evidence" value="ECO:0007669"/>
    <property type="project" value="TreeGrafter"/>
</dbReference>
<dbReference type="PANTHER" id="PTHR16487:SF0">
    <property type="entry name" value="PROTEIN PHOSPHATASE 4 REGULATORY SUBUNIT 2-RELATED"/>
    <property type="match status" value="1"/>
</dbReference>
<accession>A0AAN8X602</accession>
<reference evidence="3 4" key="1">
    <citation type="submission" date="2023-11" db="EMBL/GenBank/DDBJ databases">
        <title>Halocaridina rubra genome assembly.</title>
        <authorList>
            <person name="Smith C."/>
        </authorList>
    </citation>
    <scope>NUCLEOTIDE SEQUENCE [LARGE SCALE GENOMIC DNA]</scope>
    <source>
        <strain evidence="3">EP-1</strain>
        <tissue evidence="3">Whole</tissue>
    </source>
</reference>
<dbReference type="PANTHER" id="PTHR16487">
    <property type="entry name" value="PPP4R2-RELATED PROTEIN"/>
    <property type="match status" value="1"/>
</dbReference>
<evidence type="ECO:0000313" key="3">
    <source>
        <dbReference type="EMBL" id="KAK7077192.1"/>
    </source>
</evidence>
<comment type="caution">
    <text evidence="3">The sequence shown here is derived from an EMBL/GenBank/DDBJ whole genome shotgun (WGS) entry which is preliminary data.</text>
</comment>
<feature type="compositionally biased region" description="Polar residues" evidence="2">
    <location>
        <begin position="504"/>
        <end position="520"/>
    </location>
</feature>
<feature type="region of interest" description="Disordered" evidence="2">
    <location>
        <begin position="273"/>
        <end position="605"/>
    </location>
</feature>
<proteinExistence type="inferred from homology"/>
<feature type="compositionally biased region" description="Low complexity" evidence="2">
    <location>
        <begin position="576"/>
        <end position="589"/>
    </location>
</feature>
<evidence type="ECO:0000313" key="4">
    <source>
        <dbReference type="Proteomes" id="UP001381693"/>
    </source>
</evidence>
<feature type="compositionally biased region" description="Low complexity" evidence="2">
    <location>
        <begin position="162"/>
        <end position="172"/>
    </location>
</feature>
<sequence length="605" mass="64421">MDNLETILEELEQFEKKAGSGTSKILEEYIQHVAKTGDTLLPWNRIRYFMRFMLASVMNDFYETCGGEDVSECGNVPAFSYAPTRDKILHHFDSFSGAPFTIQRLCEIMTDPTRHYKQTDKFLRGLEKNVLVVSHVEPGRQRRCEDPQQTLVNGMQDGGMHLSPLSGSSRLPSPHKRISSPQPTNSISNNSSDFYDSEINATESHITGSEANGPNGVMLEDRNLEASSENAEPPVKKCRTDLTCHIEKASGSVDRLSHLQDKENPYMSISEAESLEAEGSDEESNASSSSSSSAKTDEEAMETGEAEATCQSDKEENNKMLEETLCAHQVGTSENSSQESDVDEDATEACSSDISNAQESEESKDDNNSLSSESSGCATNQGSPDSIEDTSEHSQLRLQEEGVCRGERPGSSEATAAELIGATETDEVTEGGETAQSSQEEADKDSHEADSTSQAQSNNFCSQSFSSSVGSSTTTVTSCSPSTASTSASALSPVASPPSDAGAPTTSQISAPLSPQTGMASSAAPEESNVGDSPSVDDASTTCGLSELDGGEEASSNNDSNDSLEMGEEPSNDDASTSSKNANVSCSSSLADKSDDARDEPMDED</sequence>
<evidence type="ECO:0000256" key="2">
    <source>
        <dbReference type="SAM" id="MobiDB-lite"/>
    </source>
</evidence>
<feature type="compositionally biased region" description="Basic and acidic residues" evidence="2">
    <location>
        <begin position="592"/>
        <end position="605"/>
    </location>
</feature>
<feature type="compositionally biased region" description="Low complexity" evidence="2">
    <location>
        <begin position="462"/>
        <end position="499"/>
    </location>
</feature>
<organism evidence="3 4">
    <name type="scientific">Halocaridina rubra</name>
    <name type="common">Hawaiian red shrimp</name>
    <dbReference type="NCBI Taxonomy" id="373956"/>
    <lineage>
        <taxon>Eukaryota</taxon>
        <taxon>Metazoa</taxon>
        <taxon>Ecdysozoa</taxon>
        <taxon>Arthropoda</taxon>
        <taxon>Crustacea</taxon>
        <taxon>Multicrustacea</taxon>
        <taxon>Malacostraca</taxon>
        <taxon>Eumalacostraca</taxon>
        <taxon>Eucarida</taxon>
        <taxon>Decapoda</taxon>
        <taxon>Pleocyemata</taxon>
        <taxon>Caridea</taxon>
        <taxon>Atyoidea</taxon>
        <taxon>Atyidae</taxon>
        <taxon>Halocaridina</taxon>
    </lineage>
</organism>
<feature type="compositionally biased region" description="Low complexity" evidence="2">
    <location>
        <begin position="285"/>
        <end position="294"/>
    </location>
</feature>
<feature type="compositionally biased region" description="Basic and acidic residues" evidence="2">
    <location>
        <begin position="312"/>
        <end position="322"/>
    </location>
</feature>
<dbReference type="InterPro" id="IPR015267">
    <property type="entry name" value="PPP4R2"/>
</dbReference>
<dbReference type="EMBL" id="JAXCGZ010009461">
    <property type="protein sequence ID" value="KAK7077192.1"/>
    <property type="molecule type" value="Genomic_DNA"/>
</dbReference>
<feature type="compositionally biased region" description="Acidic residues" evidence="2">
    <location>
        <begin position="273"/>
        <end position="284"/>
    </location>
</feature>
<evidence type="ECO:0000256" key="1">
    <source>
        <dbReference type="ARBA" id="ARBA00009207"/>
    </source>
</evidence>
<dbReference type="Pfam" id="PF09184">
    <property type="entry name" value="PPP4R2"/>
    <property type="match status" value="1"/>
</dbReference>
<dbReference type="GO" id="GO:0030289">
    <property type="term" value="C:protein phosphatase 4 complex"/>
    <property type="evidence" value="ECO:0007669"/>
    <property type="project" value="InterPro"/>
</dbReference>
<feature type="compositionally biased region" description="Basic and acidic residues" evidence="2">
    <location>
        <begin position="390"/>
        <end position="410"/>
    </location>
</feature>
<name>A0AAN8X602_HALRR</name>
<dbReference type="Proteomes" id="UP001381693">
    <property type="component" value="Unassembled WGS sequence"/>
</dbReference>
<dbReference type="GO" id="GO:0005634">
    <property type="term" value="C:nucleus"/>
    <property type="evidence" value="ECO:0007669"/>
    <property type="project" value="TreeGrafter"/>
</dbReference>
<feature type="compositionally biased region" description="Polar residues" evidence="2">
    <location>
        <begin position="330"/>
        <end position="339"/>
    </location>
</feature>